<dbReference type="EMBL" id="AGWR01000006">
    <property type="protein sequence ID" value="EKB29235.1"/>
    <property type="molecule type" value="Genomic_DNA"/>
</dbReference>
<dbReference type="Pfam" id="PF02579">
    <property type="entry name" value="Nitro_FeMo-Co"/>
    <property type="match status" value="1"/>
</dbReference>
<dbReference type="InterPro" id="IPR036105">
    <property type="entry name" value="DiNase_FeMo-co_biosyn_sf"/>
</dbReference>
<keyword evidence="1" id="KW-0535">Nitrogen fixation</keyword>
<dbReference type="HOGENOM" id="CLU_1406128_0_0_6"/>
<sequence>MNQNVNTAAAVPGNHAILLSRGRPSAHVSRAEQLQIVSPAGEVLATMSNPANGEGCRGKQALLATLQAHAVTQVLVRNIGEHMLGRLLDAGISVWQYRSAHLDLSAAHFQPLTDASQGSPSRRKASKASKAGGLIKGIRPSCNGRKGEQIGRESGGHQAEQCGCNHQQGDKSCHTCC</sequence>
<feature type="domain" description="Dinitrogenase iron-molybdenum cofactor biosynthesis" evidence="3">
    <location>
        <begin position="23"/>
        <end position="97"/>
    </location>
</feature>
<dbReference type="SUPFAM" id="SSF53146">
    <property type="entry name" value="Nitrogenase accessory factor-like"/>
    <property type="match status" value="1"/>
</dbReference>
<gene>
    <name evidence="4" type="ORF">HMPREF1171_00447</name>
</gene>
<dbReference type="AlphaFoldDB" id="K1JCD4"/>
<feature type="compositionally biased region" description="Basic and acidic residues" evidence="2">
    <location>
        <begin position="145"/>
        <end position="155"/>
    </location>
</feature>
<accession>K1JCD4</accession>
<reference evidence="4 5" key="1">
    <citation type="submission" date="2012-06" db="EMBL/GenBank/DDBJ databases">
        <title>The Genome Sequence of Aeromonas hydrophila SSU.</title>
        <authorList>
            <consortium name="The Broad Institute Genome Sequencing Platform"/>
            <person name="Earl A."/>
            <person name="Ward D."/>
            <person name="Feldgarden M."/>
            <person name="Gevers D."/>
            <person name="Chopra A."/>
            <person name="Walker B."/>
            <person name="Young S.K."/>
            <person name="Zeng Q."/>
            <person name="Gargeya S."/>
            <person name="Fitzgerald M."/>
            <person name="Haas B."/>
            <person name="Abouelleil A."/>
            <person name="Alvarado L."/>
            <person name="Arachchi H.M."/>
            <person name="Berlin A.M."/>
            <person name="Chapman S.B."/>
            <person name="Goldberg J."/>
            <person name="Griggs A."/>
            <person name="Gujja S."/>
            <person name="Hansen M."/>
            <person name="Howarth C."/>
            <person name="Imamovic A."/>
            <person name="Larimer J."/>
            <person name="McCowan C."/>
            <person name="Montmayeur A."/>
            <person name="Murphy C."/>
            <person name="Neiman D."/>
            <person name="Pearson M."/>
            <person name="Priest M."/>
            <person name="Roberts A."/>
            <person name="Saif S."/>
            <person name="Shea T."/>
            <person name="Sisk P."/>
            <person name="Sykes S."/>
            <person name="Wortman J."/>
            <person name="Nusbaum C."/>
            <person name="Birren B."/>
        </authorList>
    </citation>
    <scope>NUCLEOTIDE SEQUENCE [LARGE SCALE GENOMIC DNA]</scope>
    <source>
        <strain evidence="4 5">SSU</strain>
    </source>
</reference>
<evidence type="ECO:0000313" key="5">
    <source>
        <dbReference type="Proteomes" id="UP000005149"/>
    </source>
</evidence>
<dbReference type="Proteomes" id="UP000005149">
    <property type="component" value="Unassembled WGS sequence"/>
</dbReference>
<organism evidence="4 5">
    <name type="scientific">Aeromonas dhakensis</name>
    <dbReference type="NCBI Taxonomy" id="196024"/>
    <lineage>
        <taxon>Bacteria</taxon>
        <taxon>Pseudomonadati</taxon>
        <taxon>Pseudomonadota</taxon>
        <taxon>Gammaproteobacteria</taxon>
        <taxon>Aeromonadales</taxon>
        <taxon>Aeromonadaceae</taxon>
        <taxon>Aeromonas</taxon>
    </lineage>
</organism>
<dbReference type="InterPro" id="IPR003731">
    <property type="entry name" value="Di-Nase_FeMo-co_biosynth"/>
</dbReference>
<evidence type="ECO:0000256" key="2">
    <source>
        <dbReference type="SAM" id="MobiDB-lite"/>
    </source>
</evidence>
<name>K1JCD4_9GAMM</name>
<comment type="caution">
    <text evidence="4">The sequence shown here is derived from an EMBL/GenBank/DDBJ whole genome shotgun (WGS) entry which is preliminary data.</text>
</comment>
<dbReference type="PATRIC" id="fig|1073377.4.peg.456"/>
<evidence type="ECO:0000256" key="1">
    <source>
        <dbReference type="ARBA" id="ARBA00023231"/>
    </source>
</evidence>
<keyword evidence="5" id="KW-1185">Reference proteome</keyword>
<evidence type="ECO:0000313" key="4">
    <source>
        <dbReference type="EMBL" id="EKB29235.1"/>
    </source>
</evidence>
<dbReference type="Gene3D" id="3.30.420.130">
    <property type="entry name" value="Dinitrogenase iron-molybdenum cofactor biosynthesis domain"/>
    <property type="match status" value="1"/>
</dbReference>
<protein>
    <recommendedName>
        <fullName evidence="3">Dinitrogenase iron-molybdenum cofactor biosynthesis domain-containing protein</fullName>
    </recommendedName>
</protein>
<dbReference type="RefSeq" id="WP_005298743.1">
    <property type="nucleotide sequence ID" value="NZ_JBGXAK010000001.1"/>
</dbReference>
<evidence type="ECO:0000259" key="3">
    <source>
        <dbReference type="Pfam" id="PF02579"/>
    </source>
</evidence>
<feature type="region of interest" description="Disordered" evidence="2">
    <location>
        <begin position="112"/>
        <end position="160"/>
    </location>
</feature>
<proteinExistence type="predicted"/>